<evidence type="ECO:0000313" key="1">
    <source>
        <dbReference type="EMBL" id="ARF51126.1"/>
    </source>
</evidence>
<reference evidence="2 3" key="1">
    <citation type="journal article" date="2012" name="Mol. Microbiol.">
        <title>The genetic and structural basis of two distinct terminal side branch residues in stewartan and amylovoran exopolysaccharides and their potential role in host adaptation.</title>
        <authorList>
            <person name="Wang X."/>
            <person name="Yang F."/>
            <person name="von Bodman S.B."/>
        </authorList>
    </citation>
    <scope>NUCLEOTIDE SEQUENCE [LARGE SCALE GENOMIC DNA]</scope>
    <source>
        <strain evidence="2 3">DC283</strain>
    </source>
</reference>
<sequence>MKSATSKLLIDNYLKACDSTVYVVTRHGRRRRFLSRSAAINNLVHFMVTGTFDKAGIPTHEPTQRVLHEGVYVNQRGSLTEGYWNAHHRTHRRVMKLLARQRDIALWEKKHAAWVAMRDELYSQKPY</sequence>
<organism evidence="2 3">
    <name type="scientific">Pantoea stewartii subsp. stewartii DC283</name>
    <dbReference type="NCBI Taxonomy" id="660596"/>
    <lineage>
        <taxon>Bacteria</taxon>
        <taxon>Pseudomonadati</taxon>
        <taxon>Pseudomonadota</taxon>
        <taxon>Gammaproteobacteria</taxon>
        <taxon>Enterobacterales</taxon>
        <taxon>Erwiniaceae</taxon>
        <taxon>Pantoea</taxon>
    </lineage>
</organism>
<keyword evidence="4" id="KW-1185">Reference proteome</keyword>
<dbReference type="Proteomes" id="UP000005050">
    <property type="component" value="Unassembled WGS sequence"/>
</dbReference>
<dbReference type="EMBL" id="AHIE01000002">
    <property type="protein sequence ID" value="EHU01663.1"/>
    <property type="molecule type" value="Genomic_DNA"/>
</dbReference>
<reference evidence="1 4" key="3">
    <citation type="submission" date="2016-10" db="EMBL/GenBank/DDBJ databases">
        <title>Complete Genome Assembly of Pantoea stewartii subsp. stewartii DC283, a Corn Pathogen.</title>
        <authorList>
            <person name="Duong D.A."/>
            <person name="Stevens A.M."/>
            <person name="Jensen R.V."/>
        </authorList>
    </citation>
    <scope>NUCLEOTIDE SEQUENCE [LARGE SCALE GENOMIC DNA]</scope>
    <source>
        <strain evidence="1 4">DC283</strain>
    </source>
</reference>
<dbReference type="AlphaFoldDB" id="H3R900"/>
<proteinExistence type="predicted"/>
<protein>
    <submittedName>
        <fullName evidence="2">Uncharacterized protein</fullName>
    </submittedName>
</protein>
<accession>H3R900</accession>
<dbReference type="PATRIC" id="fig|660596.6.peg.335"/>
<dbReference type="EMBL" id="CP017581">
    <property type="protein sequence ID" value="ARF51126.1"/>
    <property type="molecule type" value="Genomic_DNA"/>
</dbReference>
<reference evidence="2" key="2">
    <citation type="submission" date="2012-01" db="EMBL/GenBank/DDBJ databases">
        <authorList>
            <person name="Biehl B.S."/>
            <person name="Ding Y."/>
            <person name="Dugan-Rocha S.P."/>
            <person name="Gibbs R.A."/>
            <person name="Glasner J.D."/>
            <person name="Kovar C."/>
            <person name="Muzny D.M."/>
            <person name="Neeno-Eckwall E.C."/>
            <person name="Perna N.T."/>
            <person name="Qin X."/>
            <person name="von Bodman S.B."/>
            <person name="Weinstock G.M."/>
        </authorList>
    </citation>
    <scope>NUCLEOTIDE SEQUENCE</scope>
    <source>
        <strain evidence="2">DC283</strain>
    </source>
</reference>
<dbReference type="STRING" id="660596.DSJ_18595"/>
<dbReference type="OrthoDB" id="6556345at2"/>
<evidence type="ECO:0000313" key="2">
    <source>
        <dbReference type="EMBL" id="EHU01663.1"/>
    </source>
</evidence>
<dbReference type="RefSeq" id="WP_006117840.1">
    <property type="nucleotide sequence ID" value="NZ_AHIE01000002.1"/>
</dbReference>
<evidence type="ECO:0000313" key="4">
    <source>
        <dbReference type="Proteomes" id="UP000192380"/>
    </source>
</evidence>
<evidence type="ECO:0000313" key="3">
    <source>
        <dbReference type="Proteomes" id="UP000005050"/>
    </source>
</evidence>
<dbReference type="Proteomes" id="UP000192380">
    <property type="component" value="Chromosome"/>
</dbReference>
<gene>
    <name evidence="2" type="ORF">CKS_0097</name>
    <name evidence="1" type="ORF">DSJ_18595</name>
</gene>
<name>H3R900_PANSE</name>
<dbReference type="KEGG" id="pstw:DSJ_18595"/>